<dbReference type="InterPro" id="IPR022781">
    <property type="entry name" value="Flagellar_biosynth_FliO"/>
</dbReference>
<keyword evidence="5 6" id="KW-0472">Membrane</keyword>
<evidence type="ECO:0000256" key="3">
    <source>
        <dbReference type="ARBA" id="ARBA00022692"/>
    </source>
</evidence>
<evidence type="ECO:0000256" key="4">
    <source>
        <dbReference type="ARBA" id="ARBA00022989"/>
    </source>
</evidence>
<evidence type="ECO:0000256" key="6">
    <source>
        <dbReference type="SAM" id="Phobius"/>
    </source>
</evidence>
<feature type="transmembrane region" description="Helical" evidence="6">
    <location>
        <begin position="27"/>
        <end position="49"/>
    </location>
</feature>
<keyword evidence="4 6" id="KW-1133">Transmembrane helix</keyword>
<reference evidence="7 8" key="1">
    <citation type="submission" date="2023-08" db="EMBL/GenBank/DDBJ databases">
        <title>Helicovermis profunda gen. nov., sp. nov., a novel mesophilic, fermentative bacterium within the Bacillota from a deep-sea hydrothermal vent chimney.</title>
        <authorList>
            <person name="Miyazaki U."/>
            <person name="Mizutani D."/>
            <person name="Hashimoto Y."/>
            <person name="Tame A."/>
            <person name="Sawayama S."/>
            <person name="Miyazaki J."/>
            <person name="Takai K."/>
            <person name="Nakagawa S."/>
        </authorList>
    </citation>
    <scope>NUCLEOTIDE SEQUENCE [LARGE SCALE GENOMIC DNA]</scope>
    <source>
        <strain evidence="7 8">S502</strain>
    </source>
</reference>
<gene>
    <name evidence="7" type="ORF">HLPR_16960</name>
</gene>
<evidence type="ECO:0000313" key="8">
    <source>
        <dbReference type="Proteomes" id="UP001321786"/>
    </source>
</evidence>
<dbReference type="GO" id="GO:0016020">
    <property type="term" value="C:membrane"/>
    <property type="evidence" value="ECO:0007669"/>
    <property type="project" value="InterPro"/>
</dbReference>
<keyword evidence="2" id="KW-1003">Cell membrane</keyword>
<comment type="subcellular location">
    <subcellularLocation>
        <location evidence="1">Cell membrane</location>
    </subcellularLocation>
</comment>
<dbReference type="Proteomes" id="UP001321786">
    <property type="component" value="Chromosome"/>
</dbReference>
<sequence>MLLNFSFSYIKNLSLIIIESKASNFSLLLNIIFIIVFLIIVYFTTKYIGKYAGKKMAYKEIKIIEKTNLGFDKSLVLVEVRSKTYFMFFDKNGFKLIDNYEKKLEKEN</sequence>
<dbReference type="EMBL" id="AP028654">
    <property type="protein sequence ID" value="BEP29365.1"/>
    <property type="molecule type" value="Genomic_DNA"/>
</dbReference>
<dbReference type="AlphaFoldDB" id="A0AAU9ESD4"/>
<protein>
    <submittedName>
        <fullName evidence="7">Uncharacterized protein</fullName>
    </submittedName>
</protein>
<keyword evidence="3 6" id="KW-0812">Transmembrane</keyword>
<dbReference type="KEGG" id="hprf:HLPR_16960"/>
<proteinExistence type="predicted"/>
<evidence type="ECO:0000313" key="7">
    <source>
        <dbReference type="EMBL" id="BEP29365.1"/>
    </source>
</evidence>
<name>A0AAU9ESD4_9FIRM</name>
<evidence type="ECO:0000256" key="5">
    <source>
        <dbReference type="ARBA" id="ARBA00023136"/>
    </source>
</evidence>
<organism evidence="7 8">
    <name type="scientific">Helicovermis profundi</name>
    <dbReference type="NCBI Taxonomy" id="3065157"/>
    <lineage>
        <taxon>Bacteria</taxon>
        <taxon>Bacillati</taxon>
        <taxon>Bacillota</taxon>
        <taxon>Clostridia</taxon>
        <taxon>Helicovermis</taxon>
    </lineage>
</organism>
<dbReference type="GO" id="GO:0044781">
    <property type="term" value="P:bacterial-type flagellum organization"/>
    <property type="evidence" value="ECO:0007669"/>
    <property type="project" value="InterPro"/>
</dbReference>
<accession>A0AAU9ESD4</accession>
<keyword evidence="8" id="KW-1185">Reference proteome</keyword>
<evidence type="ECO:0000256" key="2">
    <source>
        <dbReference type="ARBA" id="ARBA00022475"/>
    </source>
</evidence>
<dbReference type="Pfam" id="PF04347">
    <property type="entry name" value="FliO"/>
    <property type="match status" value="1"/>
</dbReference>
<dbReference type="RefSeq" id="WP_338535003.1">
    <property type="nucleotide sequence ID" value="NZ_AP028654.1"/>
</dbReference>
<evidence type="ECO:0000256" key="1">
    <source>
        <dbReference type="ARBA" id="ARBA00004236"/>
    </source>
</evidence>